<dbReference type="InterPro" id="IPR036583">
    <property type="entry name" value="23S_rRNA_IVS_sf"/>
</dbReference>
<dbReference type="InterPro" id="IPR012657">
    <property type="entry name" value="23S_rRNA-intervening_sequence"/>
</dbReference>
<protein>
    <submittedName>
        <fullName evidence="1">Four helix bundle protein</fullName>
    </submittedName>
</protein>
<dbReference type="RefSeq" id="WP_165267031.1">
    <property type="nucleotide sequence ID" value="NZ_JAALLS010000005.1"/>
</dbReference>
<dbReference type="NCBIfam" id="TIGR02436">
    <property type="entry name" value="four helix bundle protein"/>
    <property type="match status" value="1"/>
</dbReference>
<gene>
    <name evidence="1" type="ORF">G3569_05475</name>
</gene>
<accession>A0A6M1T539</accession>
<dbReference type="AlphaFoldDB" id="A0A6M1T539"/>
<keyword evidence="2" id="KW-1185">Reference proteome</keyword>
<reference evidence="1 2" key="1">
    <citation type="submission" date="2020-02" db="EMBL/GenBank/DDBJ databases">
        <title>Aliifodinibius halophilus 2W32, complete genome.</title>
        <authorList>
            <person name="Li Y."/>
            <person name="Wu S."/>
        </authorList>
    </citation>
    <scope>NUCLEOTIDE SEQUENCE [LARGE SCALE GENOMIC DNA]</scope>
    <source>
        <strain evidence="1 2">2W32</strain>
    </source>
</reference>
<sequence>MSIPSNIAEGYGQNSNNEFNRFLKVFMGSLFEL</sequence>
<proteinExistence type="predicted"/>
<evidence type="ECO:0000313" key="2">
    <source>
        <dbReference type="Proteomes" id="UP000479132"/>
    </source>
</evidence>
<evidence type="ECO:0000313" key="1">
    <source>
        <dbReference type="EMBL" id="NGP87793.1"/>
    </source>
</evidence>
<name>A0A6M1T539_9BACT</name>
<dbReference type="SUPFAM" id="SSF158446">
    <property type="entry name" value="IVS-encoded protein-like"/>
    <property type="match status" value="1"/>
</dbReference>
<dbReference type="EMBL" id="JAALLS010000005">
    <property type="protein sequence ID" value="NGP87793.1"/>
    <property type="molecule type" value="Genomic_DNA"/>
</dbReference>
<organism evidence="1 2">
    <name type="scientific">Fodinibius halophilus</name>
    <dbReference type="NCBI Taxonomy" id="1736908"/>
    <lineage>
        <taxon>Bacteria</taxon>
        <taxon>Pseudomonadati</taxon>
        <taxon>Balneolota</taxon>
        <taxon>Balneolia</taxon>
        <taxon>Balneolales</taxon>
        <taxon>Balneolaceae</taxon>
        <taxon>Fodinibius</taxon>
    </lineage>
</organism>
<dbReference type="Proteomes" id="UP000479132">
    <property type="component" value="Unassembled WGS sequence"/>
</dbReference>
<dbReference type="Pfam" id="PF05635">
    <property type="entry name" value="23S_rRNA_IVP"/>
    <property type="match status" value="1"/>
</dbReference>
<dbReference type="Gene3D" id="1.20.1440.60">
    <property type="entry name" value="23S rRNA-intervening sequence"/>
    <property type="match status" value="1"/>
</dbReference>
<comment type="caution">
    <text evidence="1">The sequence shown here is derived from an EMBL/GenBank/DDBJ whole genome shotgun (WGS) entry which is preliminary data.</text>
</comment>